<dbReference type="EMBL" id="MU151622">
    <property type="protein sequence ID" value="KAF9442484.1"/>
    <property type="molecule type" value="Genomic_DNA"/>
</dbReference>
<sequence>MTSPSIRQPTLNLRLQFPHPSFTHPQLVQGPSFHAHQLLIAGYNDRHKIVTLSFKNEQSEADHKIKCADRALLVFYPLQSDHEIFVSCVVAREADGEYKCARCKKRTSNKQYLHEHAGRCFGPREELIEALPSSPTPSPPPTPLGYTKIPREPAPFPYISPLNTPHRSLKR</sequence>
<evidence type="ECO:0000313" key="2">
    <source>
        <dbReference type="EMBL" id="KAF9442484.1"/>
    </source>
</evidence>
<reference evidence="2" key="1">
    <citation type="submission" date="2020-11" db="EMBL/GenBank/DDBJ databases">
        <authorList>
            <consortium name="DOE Joint Genome Institute"/>
            <person name="Ahrendt S."/>
            <person name="Riley R."/>
            <person name="Andreopoulos W."/>
            <person name="Labutti K."/>
            <person name="Pangilinan J."/>
            <person name="Ruiz-Duenas F.J."/>
            <person name="Barrasa J.M."/>
            <person name="Sanchez-Garcia M."/>
            <person name="Camarero S."/>
            <person name="Miyauchi S."/>
            <person name="Serrano A."/>
            <person name="Linde D."/>
            <person name="Babiker R."/>
            <person name="Drula E."/>
            <person name="Ayuso-Fernandez I."/>
            <person name="Pacheco R."/>
            <person name="Padilla G."/>
            <person name="Ferreira P."/>
            <person name="Barriuso J."/>
            <person name="Kellner H."/>
            <person name="Castanera R."/>
            <person name="Alfaro M."/>
            <person name="Ramirez L."/>
            <person name="Pisabarro A.G."/>
            <person name="Kuo A."/>
            <person name="Tritt A."/>
            <person name="Lipzen A."/>
            <person name="He G."/>
            <person name="Yan M."/>
            <person name="Ng V."/>
            <person name="Cullen D."/>
            <person name="Martin F."/>
            <person name="Rosso M.-N."/>
            <person name="Henrissat B."/>
            <person name="Hibbett D."/>
            <person name="Martinez A.T."/>
            <person name="Grigoriev I.V."/>
        </authorList>
    </citation>
    <scope>NUCLEOTIDE SEQUENCE</scope>
    <source>
        <strain evidence="2">MF-IS2</strain>
    </source>
</reference>
<evidence type="ECO:0000256" key="1">
    <source>
        <dbReference type="SAM" id="MobiDB-lite"/>
    </source>
</evidence>
<accession>A0A9P5X2M4</accession>
<keyword evidence="3" id="KW-1185">Reference proteome</keyword>
<dbReference type="Proteomes" id="UP000807342">
    <property type="component" value="Unassembled WGS sequence"/>
</dbReference>
<feature type="region of interest" description="Disordered" evidence="1">
    <location>
        <begin position="130"/>
        <end position="171"/>
    </location>
</feature>
<name>A0A9P5X2M4_9AGAR</name>
<gene>
    <name evidence="2" type="ORF">P691DRAFT_765170</name>
</gene>
<protein>
    <submittedName>
        <fullName evidence="2">Uncharacterized protein</fullName>
    </submittedName>
</protein>
<organism evidence="2 3">
    <name type="scientific">Macrolepiota fuliginosa MF-IS2</name>
    <dbReference type="NCBI Taxonomy" id="1400762"/>
    <lineage>
        <taxon>Eukaryota</taxon>
        <taxon>Fungi</taxon>
        <taxon>Dikarya</taxon>
        <taxon>Basidiomycota</taxon>
        <taxon>Agaricomycotina</taxon>
        <taxon>Agaricomycetes</taxon>
        <taxon>Agaricomycetidae</taxon>
        <taxon>Agaricales</taxon>
        <taxon>Agaricineae</taxon>
        <taxon>Agaricaceae</taxon>
        <taxon>Macrolepiota</taxon>
    </lineage>
</organism>
<proteinExistence type="predicted"/>
<feature type="compositionally biased region" description="Polar residues" evidence="1">
    <location>
        <begin position="161"/>
        <end position="171"/>
    </location>
</feature>
<feature type="compositionally biased region" description="Pro residues" evidence="1">
    <location>
        <begin position="134"/>
        <end position="143"/>
    </location>
</feature>
<evidence type="ECO:0000313" key="3">
    <source>
        <dbReference type="Proteomes" id="UP000807342"/>
    </source>
</evidence>
<dbReference type="AlphaFoldDB" id="A0A9P5X2M4"/>
<comment type="caution">
    <text evidence="2">The sequence shown here is derived from an EMBL/GenBank/DDBJ whole genome shotgun (WGS) entry which is preliminary data.</text>
</comment>